<feature type="domain" description="YjeF C-terminal" evidence="19">
    <location>
        <begin position="195"/>
        <end position="452"/>
    </location>
</feature>
<evidence type="ECO:0000256" key="2">
    <source>
        <dbReference type="ARBA" id="ARBA00000909"/>
    </source>
</evidence>
<comment type="similarity">
    <text evidence="3 18">In the N-terminal section; belongs to the NnrE/AIBP family.</text>
</comment>
<dbReference type="EC" id="4.2.1.136" evidence="17"/>
<dbReference type="PIRSF" id="PIRSF017184">
    <property type="entry name" value="Nnr"/>
    <property type="match status" value="1"/>
</dbReference>
<dbReference type="GO" id="GO:0052856">
    <property type="term" value="F:NAD(P)HX epimerase activity"/>
    <property type="evidence" value="ECO:0007669"/>
    <property type="project" value="UniProtKB-EC"/>
</dbReference>
<dbReference type="Gene3D" id="3.40.50.10260">
    <property type="entry name" value="YjeF N-terminal domain"/>
    <property type="match status" value="1"/>
</dbReference>
<evidence type="ECO:0000256" key="11">
    <source>
        <dbReference type="ARBA" id="ARBA00023235"/>
    </source>
</evidence>
<name>A0A844YBC7_9SPHN</name>
<feature type="binding site" evidence="17">
    <location>
        <position position="397"/>
    </location>
    <ligand>
        <name>AMP</name>
        <dbReference type="ChEBI" id="CHEBI:456215"/>
    </ligand>
</feature>
<dbReference type="GO" id="GO:0052855">
    <property type="term" value="F:ADP-dependent NAD(P)H-hydrate dehydratase activity"/>
    <property type="evidence" value="ECO:0007669"/>
    <property type="project" value="UniProtKB-UniRule"/>
</dbReference>
<comment type="similarity">
    <text evidence="4 18">In the C-terminal section; belongs to the NnrD/CARKD family.</text>
</comment>
<evidence type="ECO:0000256" key="7">
    <source>
        <dbReference type="ARBA" id="ARBA00022840"/>
    </source>
</evidence>
<evidence type="ECO:0000256" key="18">
    <source>
        <dbReference type="PIRNR" id="PIRNR017184"/>
    </source>
</evidence>
<evidence type="ECO:0000256" key="8">
    <source>
        <dbReference type="ARBA" id="ARBA00022857"/>
    </source>
</evidence>
<proteinExistence type="inferred from homology"/>
<dbReference type="GO" id="GO:0110051">
    <property type="term" value="P:metabolite repair"/>
    <property type="evidence" value="ECO:0007669"/>
    <property type="project" value="TreeGrafter"/>
</dbReference>
<comment type="catalytic activity">
    <reaction evidence="1 18">
        <text>(6R)-NADHX = (6S)-NADHX</text>
        <dbReference type="Rhea" id="RHEA:32215"/>
        <dbReference type="ChEBI" id="CHEBI:64074"/>
        <dbReference type="ChEBI" id="CHEBI:64075"/>
        <dbReference type="EC" id="5.1.99.6"/>
    </reaction>
</comment>
<dbReference type="InterPro" id="IPR029056">
    <property type="entry name" value="Ribokinase-like"/>
</dbReference>
<gene>
    <name evidence="17" type="primary">nnrD</name>
    <name evidence="21" type="ORF">GRI48_02230</name>
</gene>
<evidence type="ECO:0000259" key="20">
    <source>
        <dbReference type="PROSITE" id="PS51385"/>
    </source>
</evidence>
<evidence type="ECO:0000256" key="17">
    <source>
        <dbReference type="HAMAP-Rule" id="MF_01965"/>
    </source>
</evidence>
<keyword evidence="7 17" id="KW-0067">ATP-binding</keyword>
<evidence type="ECO:0000256" key="4">
    <source>
        <dbReference type="ARBA" id="ARBA00009524"/>
    </source>
</evidence>
<protein>
    <recommendedName>
        <fullName evidence="17">ADP-dependent (S)-NAD(P)H-hydrate dehydratase</fullName>
        <ecNumber evidence="17">4.2.1.136</ecNumber>
    </recommendedName>
    <alternativeName>
        <fullName evidence="17">ADP-dependent NAD(P)HX dehydratase</fullName>
    </alternativeName>
</protein>
<keyword evidence="13" id="KW-0511">Multifunctional enzyme</keyword>
<evidence type="ECO:0000256" key="15">
    <source>
        <dbReference type="ARBA" id="ARBA00048238"/>
    </source>
</evidence>
<dbReference type="Gene3D" id="3.40.1190.20">
    <property type="match status" value="1"/>
</dbReference>
<dbReference type="EMBL" id="WTYN01000001">
    <property type="protein sequence ID" value="MXO61820.1"/>
    <property type="molecule type" value="Genomic_DNA"/>
</dbReference>
<evidence type="ECO:0000313" key="22">
    <source>
        <dbReference type="Proteomes" id="UP000445582"/>
    </source>
</evidence>
<keyword evidence="22" id="KW-1185">Reference proteome</keyword>
<evidence type="ECO:0000256" key="12">
    <source>
        <dbReference type="ARBA" id="ARBA00023239"/>
    </source>
</evidence>
<evidence type="ECO:0000256" key="13">
    <source>
        <dbReference type="ARBA" id="ARBA00023268"/>
    </source>
</evidence>
<feature type="binding site" evidence="17">
    <location>
        <begin position="368"/>
        <end position="372"/>
    </location>
    <ligand>
        <name>AMP</name>
        <dbReference type="ChEBI" id="CHEBI:456215"/>
    </ligand>
</feature>
<dbReference type="HAMAP" id="MF_01965">
    <property type="entry name" value="NADHX_dehydratase"/>
    <property type="match status" value="1"/>
</dbReference>
<dbReference type="InterPro" id="IPR000631">
    <property type="entry name" value="CARKD"/>
</dbReference>
<comment type="function">
    <text evidence="17">Catalyzes the dehydration of the S-form of NAD(P)HX at the expense of ADP, which is converted to AMP. Together with NAD(P)HX epimerase, which catalyzes the epimerization of the S- and R-forms, the enzyme allows the repair of both epimers of NAD(P)HX, a damaged form of NAD(P)H that is a result of enzymatic or heat-dependent hydration.</text>
</comment>
<comment type="cofactor">
    <cofactor evidence="18">
        <name>K(+)</name>
        <dbReference type="ChEBI" id="CHEBI:29103"/>
    </cofactor>
    <text evidence="18">Binds 1 potassium ion per subunit.</text>
</comment>
<feature type="binding site" evidence="17">
    <location>
        <position position="398"/>
    </location>
    <ligand>
        <name>(6S)-NADPHX</name>
        <dbReference type="ChEBI" id="CHEBI:64076"/>
    </ligand>
</feature>
<evidence type="ECO:0000256" key="10">
    <source>
        <dbReference type="ARBA" id="ARBA00023027"/>
    </source>
</evidence>
<keyword evidence="10 17" id="KW-0520">NAD</keyword>
<keyword evidence="6 17" id="KW-0547">Nucleotide-binding</keyword>
<comment type="caution">
    <text evidence="21">The sequence shown here is derived from an EMBL/GenBank/DDBJ whole genome shotgun (WGS) entry which is preliminary data.</text>
</comment>
<evidence type="ECO:0000256" key="1">
    <source>
        <dbReference type="ARBA" id="ARBA00000013"/>
    </source>
</evidence>
<keyword evidence="8 17" id="KW-0521">NADP</keyword>
<dbReference type="InterPro" id="IPR036652">
    <property type="entry name" value="YjeF_N_dom_sf"/>
</dbReference>
<accession>A0A844YBC7</accession>
<dbReference type="Proteomes" id="UP000445582">
    <property type="component" value="Unassembled WGS sequence"/>
</dbReference>
<evidence type="ECO:0000256" key="14">
    <source>
        <dbReference type="ARBA" id="ARBA00025153"/>
    </source>
</evidence>
<dbReference type="PANTHER" id="PTHR12592:SF0">
    <property type="entry name" value="ATP-DEPENDENT (S)-NAD(P)H-HYDRATE DEHYDRATASE"/>
    <property type="match status" value="1"/>
</dbReference>
<comment type="similarity">
    <text evidence="17">Belongs to the NnrD/CARKD family.</text>
</comment>
<keyword evidence="9 18" id="KW-0630">Potassium</keyword>
<comment type="subunit">
    <text evidence="17">Homotetramer.</text>
</comment>
<feature type="binding site" evidence="17">
    <location>
        <position position="332"/>
    </location>
    <ligand>
        <name>(6S)-NADPHX</name>
        <dbReference type="ChEBI" id="CHEBI:64076"/>
    </ligand>
</feature>
<dbReference type="GO" id="GO:0005524">
    <property type="term" value="F:ATP binding"/>
    <property type="evidence" value="ECO:0007669"/>
    <property type="project" value="UniProtKB-UniRule"/>
</dbReference>
<dbReference type="NCBIfam" id="TIGR00197">
    <property type="entry name" value="yjeF_nterm"/>
    <property type="match status" value="1"/>
</dbReference>
<dbReference type="AlphaFoldDB" id="A0A844YBC7"/>
<feature type="binding site" evidence="17">
    <location>
        <position position="283"/>
    </location>
    <ligand>
        <name>(6S)-NADPHX</name>
        <dbReference type="ChEBI" id="CHEBI:64076"/>
    </ligand>
</feature>
<feature type="domain" description="YjeF N-terminal" evidence="20">
    <location>
        <begin position="1"/>
        <end position="194"/>
    </location>
</feature>
<evidence type="ECO:0000313" key="21">
    <source>
        <dbReference type="EMBL" id="MXO61820.1"/>
    </source>
</evidence>
<evidence type="ECO:0000256" key="5">
    <source>
        <dbReference type="ARBA" id="ARBA00022723"/>
    </source>
</evidence>
<comment type="catalytic activity">
    <reaction evidence="2 18">
        <text>(6R)-NADPHX = (6S)-NADPHX</text>
        <dbReference type="Rhea" id="RHEA:32227"/>
        <dbReference type="ChEBI" id="CHEBI:64076"/>
        <dbReference type="ChEBI" id="CHEBI:64077"/>
        <dbReference type="EC" id="5.1.99.6"/>
    </reaction>
</comment>
<dbReference type="PROSITE" id="PS51385">
    <property type="entry name" value="YJEF_N"/>
    <property type="match status" value="1"/>
</dbReference>
<dbReference type="OrthoDB" id="9806925at2"/>
<dbReference type="InterPro" id="IPR030677">
    <property type="entry name" value="Nnr"/>
</dbReference>
<organism evidence="21 22">
    <name type="scientific">Qipengyuania oceanensis</name>
    <dbReference type="NCBI Taxonomy" id="1463597"/>
    <lineage>
        <taxon>Bacteria</taxon>
        <taxon>Pseudomonadati</taxon>
        <taxon>Pseudomonadota</taxon>
        <taxon>Alphaproteobacteria</taxon>
        <taxon>Sphingomonadales</taxon>
        <taxon>Erythrobacteraceae</taxon>
        <taxon>Qipengyuania</taxon>
    </lineage>
</organism>
<sequence>MRAAEAELVDEGVSVDELMRRAGEGAARWVWRISGGRPVTVLCGPGNNGGDGYVIARSLRHSGCDVTVVSAFDAKDGAAARARESWEGEIRGTGEGVRGEVLVDCLFGYGLSRGLSDELQSLLQGLAQTHHKLAAVDVPSGVESDSGRVLSPIPHYDLTLALGAWKQAHCLMPARSKMGRLELVDIGIGEVEGAAHVVERPRLCAPEPDAHKYTRGLLTIVAGEMPGAAMLSAKAAMRAGAGYVKLLSDHSHPDAPAGLVIDGAELADLLSDERIDAILVGPGLGRSDASRARLVAALQADCAKVLDADALHLLDKQVMDGTDASRIVVTPHEGELAKLSETFGVRADSKLDSARRLAEASGLTVLAKGADTILAAPGEPAQFFPPASSWLSTAGTGDVLAGIAASRLAHHGDPAQAAREAVFLHSEAAHLCGPAFTADDLAETVSSAYARFL</sequence>
<comment type="catalytic activity">
    <reaction evidence="15 17 18">
        <text>(6S)-NADHX + ADP = AMP + phosphate + NADH + H(+)</text>
        <dbReference type="Rhea" id="RHEA:32223"/>
        <dbReference type="ChEBI" id="CHEBI:15378"/>
        <dbReference type="ChEBI" id="CHEBI:43474"/>
        <dbReference type="ChEBI" id="CHEBI:57945"/>
        <dbReference type="ChEBI" id="CHEBI:64074"/>
        <dbReference type="ChEBI" id="CHEBI:456215"/>
        <dbReference type="ChEBI" id="CHEBI:456216"/>
        <dbReference type="EC" id="4.2.1.136"/>
    </reaction>
</comment>
<dbReference type="NCBIfam" id="TIGR00196">
    <property type="entry name" value="yjeF_cterm"/>
    <property type="match status" value="1"/>
</dbReference>
<dbReference type="GO" id="GO:0046872">
    <property type="term" value="F:metal ion binding"/>
    <property type="evidence" value="ECO:0007669"/>
    <property type="project" value="UniProtKB-UniRule"/>
</dbReference>
<evidence type="ECO:0000256" key="3">
    <source>
        <dbReference type="ARBA" id="ARBA00006001"/>
    </source>
</evidence>
<evidence type="ECO:0000259" key="19">
    <source>
        <dbReference type="PROSITE" id="PS51383"/>
    </source>
</evidence>
<dbReference type="CDD" id="cd01171">
    <property type="entry name" value="YXKO-related"/>
    <property type="match status" value="1"/>
</dbReference>
<dbReference type="PANTHER" id="PTHR12592">
    <property type="entry name" value="ATP-DEPENDENT (S)-NAD(P)H-HYDRATE DEHYDRATASE FAMILY MEMBER"/>
    <property type="match status" value="1"/>
</dbReference>
<evidence type="ECO:0000256" key="16">
    <source>
        <dbReference type="ARBA" id="ARBA00049209"/>
    </source>
</evidence>
<dbReference type="GO" id="GO:0046496">
    <property type="term" value="P:nicotinamide nucleotide metabolic process"/>
    <property type="evidence" value="ECO:0007669"/>
    <property type="project" value="UniProtKB-UniRule"/>
</dbReference>
<comment type="function">
    <text evidence="14 18">Bifunctional enzyme that catalyzes the epimerization of the S- and R-forms of NAD(P)HX and the dehydration of the S-form of NAD(P)HX at the expense of ADP, which is converted to AMP. This allows the repair of both epimers of NAD(P)HX, a damaged form of NAD(P)H that is a result of enzymatic or heat-dependent hydration.</text>
</comment>
<dbReference type="Pfam" id="PF03853">
    <property type="entry name" value="YjeF_N"/>
    <property type="match status" value="1"/>
</dbReference>
<dbReference type="Pfam" id="PF01256">
    <property type="entry name" value="Carb_kinase"/>
    <property type="match status" value="1"/>
</dbReference>
<keyword evidence="11 18" id="KW-0413">Isomerase</keyword>
<keyword evidence="5 18" id="KW-0479">Metal-binding</keyword>
<keyword evidence="12 17" id="KW-0456">Lyase</keyword>
<dbReference type="SUPFAM" id="SSF53613">
    <property type="entry name" value="Ribokinase-like"/>
    <property type="match status" value="1"/>
</dbReference>
<evidence type="ECO:0000256" key="9">
    <source>
        <dbReference type="ARBA" id="ARBA00022958"/>
    </source>
</evidence>
<dbReference type="SUPFAM" id="SSF64153">
    <property type="entry name" value="YjeF N-terminal domain-like"/>
    <property type="match status" value="1"/>
</dbReference>
<dbReference type="PROSITE" id="PS51383">
    <property type="entry name" value="YJEF_C_3"/>
    <property type="match status" value="1"/>
</dbReference>
<comment type="catalytic activity">
    <reaction evidence="16 17 18">
        <text>(6S)-NADPHX + ADP = AMP + phosphate + NADPH + H(+)</text>
        <dbReference type="Rhea" id="RHEA:32235"/>
        <dbReference type="ChEBI" id="CHEBI:15378"/>
        <dbReference type="ChEBI" id="CHEBI:43474"/>
        <dbReference type="ChEBI" id="CHEBI:57783"/>
        <dbReference type="ChEBI" id="CHEBI:64076"/>
        <dbReference type="ChEBI" id="CHEBI:456215"/>
        <dbReference type="ChEBI" id="CHEBI:456216"/>
        <dbReference type="EC" id="4.2.1.136"/>
    </reaction>
</comment>
<reference evidence="21 22" key="1">
    <citation type="submission" date="2019-12" db="EMBL/GenBank/DDBJ databases">
        <title>Genomic-based taxomic classification of the family Erythrobacteraceae.</title>
        <authorList>
            <person name="Xu L."/>
        </authorList>
    </citation>
    <scope>NUCLEOTIDE SEQUENCE [LARGE SCALE GENOMIC DNA]</scope>
    <source>
        <strain evidence="21 22">MCCC 1A09965</strain>
    </source>
</reference>
<dbReference type="InterPro" id="IPR004443">
    <property type="entry name" value="YjeF_N_dom"/>
</dbReference>
<comment type="cofactor">
    <cofactor evidence="17">
        <name>Mg(2+)</name>
        <dbReference type="ChEBI" id="CHEBI:18420"/>
    </cofactor>
</comment>
<feature type="binding site" evidence="17">
    <location>
        <position position="228"/>
    </location>
    <ligand>
        <name>(6S)-NADPHX</name>
        <dbReference type="ChEBI" id="CHEBI:64076"/>
    </ligand>
</feature>
<evidence type="ECO:0000256" key="6">
    <source>
        <dbReference type="ARBA" id="ARBA00022741"/>
    </source>
</evidence>